<feature type="transmembrane region" description="Helical" evidence="7">
    <location>
        <begin position="100"/>
        <end position="120"/>
    </location>
</feature>
<reference evidence="10" key="1">
    <citation type="submission" date="2015-04" db="EMBL/GenBank/DDBJ databases">
        <authorList>
            <person name="Mushtaq Mamoona"/>
        </authorList>
    </citation>
    <scope>NUCLEOTIDE SEQUENCE [LARGE SCALE GENOMIC DNA]</scope>
    <source>
        <strain evidence="10">AN4859/03</strain>
    </source>
</reference>
<evidence type="ECO:0000256" key="6">
    <source>
        <dbReference type="ARBA" id="ARBA00023136"/>
    </source>
</evidence>
<evidence type="ECO:0000256" key="4">
    <source>
        <dbReference type="ARBA" id="ARBA00022801"/>
    </source>
</evidence>
<dbReference type="OrthoDB" id="9789113at2"/>
<keyword evidence="5 7" id="KW-1133">Transmembrane helix</keyword>
<dbReference type="AlphaFoldDB" id="A0A0G4K3Y9"/>
<gene>
    <name evidence="9" type="ORF">BRSU_0362</name>
</gene>
<organism evidence="9 10">
    <name type="scientific">Brachyspira suanatina</name>
    <dbReference type="NCBI Taxonomy" id="381802"/>
    <lineage>
        <taxon>Bacteria</taxon>
        <taxon>Pseudomonadati</taxon>
        <taxon>Spirochaetota</taxon>
        <taxon>Spirochaetia</taxon>
        <taxon>Brachyspirales</taxon>
        <taxon>Brachyspiraceae</taxon>
        <taxon>Brachyspira</taxon>
    </lineage>
</organism>
<sequence length="225" mass="26600">MENEQNNINDNNSKNRKKIRKKIKKILKKRRKQKRINYINNLPLIRFMSNIDNKLFLKIFKDNRKGPVKTFMKFMSRMGDGYIWMTIYLIFYMFRIDYAALYFSRAVTGIFICIFLFLYIKSFFSRTRPYKKHQKIPIMYPPDKHSFPSGHTMVAFSVSFSMGSYSLYSALLFYPIASLIAFSRVYVGLHYPFDVIFGIIFGTIIGLLSNVLFFYITGLPIIGHL</sequence>
<dbReference type="PANTHER" id="PTHR14969">
    <property type="entry name" value="SPHINGOSINE-1-PHOSPHATE PHOSPHOHYDROLASE"/>
    <property type="match status" value="1"/>
</dbReference>
<dbReference type="SUPFAM" id="SSF48317">
    <property type="entry name" value="Acid phosphatase/Vanadium-dependent haloperoxidase"/>
    <property type="match status" value="1"/>
</dbReference>
<keyword evidence="4" id="KW-0378">Hydrolase</keyword>
<evidence type="ECO:0000256" key="5">
    <source>
        <dbReference type="ARBA" id="ARBA00022989"/>
    </source>
</evidence>
<dbReference type="Gene3D" id="1.20.144.10">
    <property type="entry name" value="Phosphatidic acid phosphatase type 2/haloperoxidase"/>
    <property type="match status" value="1"/>
</dbReference>
<keyword evidence="2" id="KW-1003">Cell membrane</keyword>
<evidence type="ECO:0000259" key="8">
    <source>
        <dbReference type="SMART" id="SM00014"/>
    </source>
</evidence>
<keyword evidence="6 7" id="KW-0472">Membrane</keyword>
<keyword evidence="3 7" id="KW-0812">Transmembrane</keyword>
<proteinExistence type="predicted"/>
<dbReference type="InterPro" id="IPR000326">
    <property type="entry name" value="PAP2/HPO"/>
</dbReference>
<keyword evidence="10" id="KW-1185">Reference proteome</keyword>
<dbReference type="Pfam" id="PF01569">
    <property type="entry name" value="PAP2"/>
    <property type="match status" value="1"/>
</dbReference>
<protein>
    <submittedName>
        <fullName evidence="9">Phosphoesterase</fullName>
    </submittedName>
</protein>
<feature type="domain" description="Phosphatidic acid phosphatase type 2/haloperoxidase" evidence="8">
    <location>
        <begin position="101"/>
        <end position="210"/>
    </location>
</feature>
<evidence type="ECO:0000256" key="3">
    <source>
        <dbReference type="ARBA" id="ARBA00022692"/>
    </source>
</evidence>
<dbReference type="RefSeq" id="WP_048593505.1">
    <property type="nucleotide sequence ID" value="NZ_CVLB01000001.1"/>
</dbReference>
<evidence type="ECO:0000256" key="7">
    <source>
        <dbReference type="SAM" id="Phobius"/>
    </source>
</evidence>
<dbReference type="PANTHER" id="PTHR14969:SF62">
    <property type="entry name" value="DECAPRENYLPHOSPHORYL-5-PHOSPHORIBOSE PHOSPHATASE RV3807C-RELATED"/>
    <property type="match status" value="1"/>
</dbReference>
<feature type="transmembrane region" description="Helical" evidence="7">
    <location>
        <begin position="167"/>
        <end position="189"/>
    </location>
</feature>
<dbReference type="EMBL" id="CVLB01000001">
    <property type="protein sequence ID" value="CRF31775.1"/>
    <property type="molecule type" value="Genomic_DNA"/>
</dbReference>
<dbReference type="SMART" id="SM00014">
    <property type="entry name" value="acidPPc"/>
    <property type="match status" value="1"/>
</dbReference>
<dbReference type="GO" id="GO:0016787">
    <property type="term" value="F:hydrolase activity"/>
    <property type="evidence" value="ECO:0007669"/>
    <property type="project" value="UniProtKB-KW"/>
</dbReference>
<evidence type="ECO:0000256" key="2">
    <source>
        <dbReference type="ARBA" id="ARBA00022475"/>
    </source>
</evidence>
<accession>A0A0G4K3Y9</accession>
<feature type="transmembrane region" description="Helical" evidence="7">
    <location>
        <begin position="195"/>
        <end position="216"/>
    </location>
</feature>
<evidence type="ECO:0000313" key="9">
    <source>
        <dbReference type="EMBL" id="CRF31775.1"/>
    </source>
</evidence>
<dbReference type="CDD" id="cd01610">
    <property type="entry name" value="PAP2_like"/>
    <property type="match status" value="1"/>
</dbReference>
<feature type="transmembrane region" description="Helical" evidence="7">
    <location>
        <begin position="74"/>
        <end position="94"/>
    </location>
</feature>
<comment type="subcellular location">
    <subcellularLocation>
        <location evidence="1">Cell membrane</location>
        <topology evidence="1">Multi-pass membrane protein</topology>
    </subcellularLocation>
</comment>
<evidence type="ECO:0000313" key="10">
    <source>
        <dbReference type="Proteomes" id="UP000043763"/>
    </source>
</evidence>
<dbReference type="GO" id="GO:0005886">
    <property type="term" value="C:plasma membrane"/>
    <property type="evidence" value="ECO:0007669"/>
    <property type="project" value="UniProtKB-SubCell"/>
</dbReference>
<dbReference type="Proteomes" id="UP000043763">
    <property type="component" value="Unassembled WGS sequence"/>
</dbReference>
<name>A0A0G4K3Y9_9SPIR</name>
<evidence type="ECO:0000256" key="1">
    <source>
        <dbReference type="ARBA" id="ARBA00004651"/>
    </source>
</evidence>
<dbReference type="InterPro" id="IPR036938">
    <property type="entry name" value="PAP2/HPO_sf"/>
</dbReference>